<dbReference type="InterPro" id="IPR036388">
    <property type="entry name" value="WH-like_DNA-bd_sf"/>
</dbReference>
<organism evidence="2 3">
    <name type="scientific">Vogesella oryzagri</name>
    <dbReference type="NCBI Taxonomy" id="3160864"/>
    <lineage>
        <taxon>Bacteria</taxon>
        <taxon>Pseudomonadati</taxon>
        <taxon>Pseudomonadota</taxon>
        <taxon>Betaproteobacteria</taxon>
        <taxon>Neisseriales</taxon>
        <taxon>Chromobacteriaceae</taxon>
        <taxon>Vogesella</taxon>
    </lineage>
</organism>
<name>A0ABV1M6X0_9NEIS</name>
<dbReference type="PANTHER" id="PTHR33221">
    <property type="entry name" value="WINGED HELIX-TURN-HELIX TRANSCRIPTIONAL REGULATOR, RRF2 FAMILY"/>
    <property type="match status" value="1"/>
</dbReference>
<dbReference type="Gene3D" id="1.10.10.10">
    <property type="entry name" value="Winged helix-like DNA-binding domain superfamily/Winged helix DNA-binding domain"/>
    <property type="match status" value="1"/>
</dbReference>
<dbReference type="Proteomes" id="UP001433638">
    <property type="component" value="Unassembled WGS sequence"/>
</dbReference>
<dbReference type="RefSeq" id="WP_349588339.1">
    <property type="nucleotide sequence ID" value="NZ_JBEFLD010000006.1"/>
</dbReference>
<keyword evidence="3" id="KW-1185">Reference proteome</keyword>
<dbReference type="PROSITE" id="PS51197">
    <property type="entry name" value="HTH_RRF2_2"/>
    <property type="match status" value="1"/>
</dbReference>
<sequence>MQLTHFTDLGLRVLMYLSYPQRATPVTISEIAERFGVSRNHLVKVVHFMAQHDWLATSRGKGGGLALSRPAAHYRLGEVIRSLEDIGDLIDCAEPPCFLRGRCQLKGVLDEALSAFFAVLDRYTLADVVATPTGEAIAVLHMMGVHNRS</sequence>
<accession>A0ABV1M6X0</accession>
<dbReference type="PANTHER" id="PTHR33221:SF4">
    <property type="entry name" value="HTH-TYPE TRANSCRIPTIONAL REPRESSOR NSRR"/>
    <property type="match status" value="1"/>
</dbReference>
<keyword evidence="1" id="KW-0238">DNA-binding</keyword>
<evidence type="ECO:0000256" key="1">
    <source>
        <dbReference type="ARBA" id="ARBA00023125"/>
    </source>
</evidence>
<evidence type="ECO:0000313" key="2">
    <source>
        <dbReference type="EMBL" id="MEQ6291450.1"/>
    </source>
</evidence>
<protein>
    <submittedName>
        <fullName evidence="2">Rrf2 family transcriptional regulator</fullName>
    </submittedName>
</protein>
<dbReference type="Pfam" id="PF02082">
    <property type="entry name" value="Rrf2"/>
    <property type="match status" value="1"/>
</dbReference>
<dbReference type="NCBIfam" id="TIGR00738">
    <property type="entry name" value="rrf2_super"/>
    <property type="match status" value="1"/>
</dbReference>
<gene>
    <name evidence="2" type="ORF">ABNW52_12595</name>
</gene>
<dbReference type="EMBL" id="JBEFLD010000006">
    <property type="protein sequence ID" value="MEQ6291450.1"/>
    <property type="molecule type" value="Genomic_DNA"/>
</dbReference>
<dbReference type="InterPro" id="IPR000944">
    <property type="entry name" value="Tscrpt_reg_Rrf2"/>
</dbReference>
<dbReference type="SUPFAM" id="SSF46785">
    <property type="entry name" value="Winged helix' DNA-binding domain"/>
    <property type="match status" value="1"/>
</dbReference>
<evidence type="ECO:0000313" key="3">
    <source>
        <dbReference type="Proteomes" id="UP001433638"/>
    </source>
</evidence>
<dbReference type="InterPro" id="IPR036390">
    <property type="entry name" value="WH_DNA-bd_sf"/>
</dbReference>
<proteinExistence type="predicted"/>
<reference evidence="2" key="1">
    <citation type="submission" date="2024-06" db="EMBL/GenBank/DDBJ databases">
        <title>Genome sequence of Vogesella sp. MAHUQ-64.</title>
        <authorList>
            <person name="Huq M.A."/>
        </authorList>
    </citation>
    <scope>NUCLEOTIDE SEQUENCE</scope>
    <source>
        <strain evidence="2">MAHUQ-64</strain>
    </source>
</reference>
<comment type="caution">
    <text evidence="2">The sequence shown here is derived from an EMBL/GenBank/DDBJ whole genome shotgun (WGS) entry which is preliminary data.</text>
</comment>